<dbReference type="KEGG" id="amob:HG15A2_26800"/>
<evidence type="ECO:0000256" key="1">
    <source>
        <dbReference type="ARBA" id="ARBA00022481"/>
    </source>
</evidence>
<name>A0A517MX16_9BACT</name>
<keyword evidence="2" id="KW-0812">Transmembrane</keyword>
<keyword evidence="2" id="KW-0472">Membrane</keyword>
<reference evidence="3 4" key="1">
    <citation type="submission" date="2019-02" db="EMBL/GenBank/DDBJ databases">
        <title>Deep-cultivation of Planctomycetes and their phenomic and genomic characterization uncovers novel biology.</title>
        <authorList>
            <person name="Wiegand S."/>
            <person name="Jogler M."/>
            <person name="Boedeker C."/>
            <person name="Pinto D."/>
            <person name="Vollmers J."/>
            <person name="Rivas-Marin E."/>
            <person name="Kohn T."/>
            <person name="Peeters S.H."/>
            <person name="Heuer A."/>
            <person name="Rast P."/>
            <person name="Oberbeckmann S."/>
            <person name="Bunk B."/>
            <person name="Jeske O."/>
            <person name="Meyerdierks A."/>
            <person name="Storesund J.E."/>
            <person name="Kallscheuer N."/>
            <person name="Luecker S."/>
            <person name="Lage O.M."/>
            <person name="Pohl T."/>
            <person name="Merkel B.J."/>
            <person name="Hornburger P."/>
            <person name="Mueller R.-W."/>
            <person name="Bruemmer F."/>
            <person name="Labrenz M."/>
            <person name="Spormann A.M."/>
            <person name="Op den Camp H."/>
            <person name="Overmann J."/>
            <person name="Amann R."/>
            <person name="Jetten M.S.M."/>
            <person name="Mascher T."/>
            <person name="Medema M.H."/>
            <person name="Devos D.P."/>
            <person name="Kaster A.-K."/>
            <person name="Ovreas L."/>
            <person name="Rohde M."/>
            <person name="Galperin M.Y."/>
            <person name="Jogler C."/>
        </authorList>
    </citation>
    <scope>NUCLEOTIDE SEQUENCE [LARGE SCALE GENOMIC DNA]</scope>
    <source>
        <strain evidence="3 4">HG15A2</strain>
    </source>
</reference>
<dbReference type="SUPFAM" id="SSF54523">
    <property type="entry name" value="Pili subunits"/>
    <property type="match status" value="1"/>
</dbReference>
<dbReference type="InterPro" id="IPR045584">
    <property type="entry name" value="Pilin-like"/>
</dbReference>
<evidence type="ECO:0000313" key="3">
    <source>
        <dbReference type="EMBL" id="QDS99357.1"/>
    </source>
</evidence>
<dbReference type="PROSITE" id="PS00409">
    <property type="entry name" value="PROKAR_NTER_METHYL"/>
    <property type="match status" value="1"/>
</dbReference>
<dbReference type="EMBL" id="CP036263">
    <property type="protein sequence ID" value="QDS99357.1"/>
    <property type="molecule type" value="Genomic_DNA"/>
</dbReference>
<dbReference type="PRINTS" id="PR00813">
    <property type="entry name" value="BCTERIALGSPG"/>
</dbReference>
<gene>
    <name evidence="3" type="primary">epsG</name>
    <name evidence="3" type="ORF">HG15A2_26800</name>
</gene>
<evidence type="ECO:0000256" key="2">
    <source>
        <dbReference type="SAM" id="Phobius"/>
    </source>
</evidence>
<sequence>MKKSGKRSGFSLLELLAVVTILGIIASIIVPRVTVSSDTAKQKVRAHHIGTLNASVERFYIDNGTWPDDAAPFSAGNLDSVYLPDGAPTDPTGVGYTYNATKERFE</sequence>
<dbReference type="GO" id="GO:0015628">
    <property type="term" value="P:protein secretion by the type II secretion system"/>
    <property type="evidence" value="ECO:0007669"/>
    <property type="project" value="InterPro"/>
</dbReference>
<dbReference type="AlphaFoldDB" id="A0A517MX16"/>
<dbReference type="GO" id="GO:0015627">
    <property type="term" value="C:type II protein secretion system complex"/>
    <property type="evidence" value="ECO:0007669"/>
    <property type="project" value="InterPro"/>
</dbReference>
<dbReference type="NCBIfam" id="TIGR02532">
    <property type="entry name" value="IV_pilin_GFxxxE"/>
    <property type="match status" value="1"/>
</dbReference>
<dbReference type="OrthoDB" id="286317at2"/>
<dbReference type="InterPro" id="IPR000983">
    <property type="entry name" value="Bac_GSPG_pilin"/>
</dbReference>
<dbReference type="Pfam" id="PF07963">
    <property type="entry name" value="N_methyl"/>
    <property type="match status" value="1"/>
</dbReference>
<keyword evidence="2" id="KW-1133">Transmembrane helix</keyword>
<proteinExistence type="predicted"/>
<dbReference type="Gene3D" id="3.30.700.10">
    <property type="entry name" value="Glycoprotein, Type 4 Pilin"/>
    <property type="match status" value="1"/>
</dbReference>
<feature type="transmembrane region" description="Helical" evidence="2">
    <location>
        <begin position="12"/>
        <end position="30"/>
    </location>
</feature>
<keyword evidence="4" id="KW-1185">Reference proteome</keyword>
<accession>A0A517MX16</accession>
<protein>
    <submittedName>
        <fullName evidence="3">Type II secretion system protein G</fullName>
    </submittedName>
</protein>
<evidence type="ECO:0000313" key="4">
    <source>
        <dbReference type="Proteomes" id="UP000319852"/>
    </source>
</evidence>
<organism evidence="3 4">
    <name type="scientific">Adhaeretor mobilis</name>
    <dbReference type="NCBI Taxonomy" id="1930276"/>
    <lineage>
        <taxon>Bacteria</taxon>
        <taxon>Pseudomonadati</taxon>
        <taxon>Planctomycetota</taxon>
        <taxon>Planctomycetia</taxon>
        <taxon>Pirellulales</taxon>
        <taxon>Lacipirellulaceae</taxon>
        <taxon>Adhaeretor</taxon>
    </lineage>
</organism>
<dbReference type="RefSeq" id="WP_145060588.1">
    <property type="nucleotide sequence ID" value="NZ_CP036263.1"/>
</dbReference>
<keyword evidence="1" id="KW-0488">Methylation</keyword>
<dbReference type="Proteomes" id="UP000319852">
    <property type="component" value="Chromosome"/>
</dbReference>
<dbReference type="InterPro" id="IPR012902">
    <property type="entry name" value="N_methyl_site"/>
</dbReference>